<reference evidence="12 13" key="1">
    <citation type="journal article" date="2018" name="Sci. Rep.">
        <title>Genomic signatures of local adaptation to the degree of environmental predictability in rotifers.</title>
        <authorList>
            <person name="Franch-Gras L."/>
            <person name="Hahn C."/>
            <person name="Garcia-Roger E.M."/>
            <person name="Carmona M.J."/>
            <person name="Serra M."/>
            <person name="Gomez A."/>
        </authorList>
    </citation>
    <scope>NUCLEOTIDE SEQUENCE [LARGE SCALE GENOMIC DNA]</scope>
    <source>
        <strain evidence="12">HYR1</strain>
    </source>
</reference>
<keyword evidence="4" id="KW-0479">Metal-binding</keyword>
<evidence type="ECO:0000259" key="11">
    <source>
        <dbReference type="SMART" id="SM00156"/>
    </source>
</evidence>
<dbReference type="EMBL" id="REGN01002265">
    <property type="protein sequence ID" value="RNA29186.1"/>
    <property type="molecule type" value="Genomic_DNA"/>
</dbReference>
<keyword evidence="6 12" id="KW-0378">Hydrolase</keyword>
<keyword evidence="7 10" id="KW-0802">TPR repeat</keyword>
<dbReference type="GO" id="GO:0046872">
    <property type="term" value="F:metal ion binding"/>
    <property type="evidence" value="ECO:0007669"/>
    <property type="project" value="UniProtKB-KW"/>
</dbReference>
<comment type="cofactor">
    <cofactor evidence="1">
        <name>Mn(2+)</name>
        <dbReference type="ChEBI" id="CHEBI:29035"/>
    </cofactor>
</comment>
<feature type="repeat" description="TPR" evidence="10">
    <location>
        <begin position="97"/>
        <end position="130"/>
    </location>
</feature>
<dbReference type="SMART" id="SM00156">
    <property type="entry name" value="PP2Ac"/>
    <property type="match status" value="1"/>
</dbReference>
<dbReference type="PROSITE" id="PS50005">
    <property type="entry name" value="TPR"/>
    <property type="match status" value="2"/>
</dbReference>
<dbReference type="AlphaFoldDB" id="A0A3M7S099"/>
<dbReference type="InterPro" id="IPR004843">
    <property type="entry name" value="Calcineurin-like_PHP"/>
</dbReference>
<dbReference type="Pfam" id="PF08321">
    <property type="entry name" value="PPP5"/>
    <property type="match status" value="1"/>
</dbReference>
<dbReference type="InterPro" id="IPR011990">
    <property type="entry name" value="TPR-like_helical_dom_sf"/>
</dbReference>
<dbReference type="InterPro" id="IPR019734">
    <property type="entry name" value="TPR_rpt"/>
</dbReference>
<gene>
    <name evidence="12" type="ORF">BpHYR1_053409</name>
</gene>
<evidence type="ECO:0000256" key="3">
    <source>
        <dbReference type="ARBA" id="ARBA00013081"/>
    </source>
</evidence>
<comment type="caution">
    <text evidence="12">The sequence shown here is derived from an EMBL/GenBank/DDBJ whole genome shotgun (WGS) entry which is preliminary data.</text>
</comment>
<dbReference type="InterPro" id="IPR029052">
    <property type="entry name" value="Metallo-depent_PP-like"/>
</dbReference>
<dbReference type="PANTHER" id="PTHR45668:SF5">
    <property type="entry name" value="SERINE_THREONINE-PROTEIN PHOSPHATASE 5"/>
    <property type="match status" value="1"/>
</dbReference>
<accession>A0A3M7S099</accession>
<protein>
    <recommendedName>
        <fullName evidence="3">protein-serine/threonine phosphatase</fullName>
        <ecNumber evidence="3">3.1.3.16</ecNumber>
    </recommendedName>
</protein>
<name>A0A3M7S099_BRAPC</name>
<keyword evidence="8" id="KW-0464">Manganese</keyword>
<evidence type="ECO:0000256" key="7">
    <source>
        <dbReference type="ARBA" id="ARBA00022803"/>
    </source>
</evidence>
<dbReference type="SMART" id="SM00028">
    <property type="entry name" value="TPR"/>
    <property type="match status" value="3"/>
</dbReference>
<dbReference type="EC" id="3.1.3.16" evidence="3"/>
<evidence type="ECO:0000256" key="8">
    <source>
        <dbReference type="ARBA" id="ARBA00023211"/>
    </source>
</evidence>
<feature type="domain" description="Serine/threonine specific protein phosphatases" evidence="11">
    <location>
        <begin position="210"/>
        <end position="486"/>
    </location>
</feature>
<dbReference type="FunFam" id="3.60.21.10:FF:000017">
    <property type="entry name" value="Serine/threonine-protein phosphatase"/>
    <property type="match status" value="1"/>
</dbReference>
<comment type="similarity">
    <text evidence="2">Belongs to the PPP phosphatase family. PP-5 (PP-T) subfamily.</text>
</comment>
<evidence type="ECO:0000256" key="10">
    <source>
        <dbReference type="PROSITE-ProRule" id="PRU00339"/>
    </source>
</evidence>
<dbReference type="Gene3D" id="1.25.40.10">
    <property type="entry name" value="Tetratricopeptide repeat domain"/>
    <property type="match status" value="1"/>
</dbReference>
<dbReference type="InterPro" id="IPR051134">
    <property type="entry name" value="PPP_phosphatase"/>
</dbReference>
<evidence type="ECO:0000256" key="2">
    <source>
        <dbReference type="ARBA" id="ARBA00008786"/>
    </source>
</evidence>
<dbReference type="InterPro" id="IPR013235">
    <property type="entry name" value="PPP_dom"/>
</dbReference>
<dbReference type="GO" id="GO:0004722">
    <property type="term" value="F:protein serine/threonine phosphatase activity"/>
    <property type="evidence" value="ECO:0007669"/>
    <property type="project" value="UniProtKB-EC"/>
</dbReference>
<keyword evidence="13" id="KW-1185">Reference proteome</keyword>
<dbReference type="InterPro" id="IPR041753">
    <property type="entry name" value="PP5_C"/>
</dbReference>
<evidence type="ECO:0000256" key="9">
    <source>
        <dbReference type="PIRSR" id="PIRSR033096-1"/>
    </source>
</evidence>
<evidence type="ECO:0000256" key="5">
    <source>
        <dbReference type="ARBA" id="ARBA00022737"/>
    </source>
</evidence>
<dbReference type="Pfam" id="PF00149">
    <property type="entry name" value="Metallophos"/>
    <property type="match status" value="1"/>
</dbReference>
<evidence type="ECO:0000256" key="1">
    <source>
        <dbReference type="ARBA" id="ARBA00001936"/>
    </source>
</evidence>
<evidence type="ECO:0000313" key="13">
    <source>
        <dbReference type="Proteomes" id="UP000276133"/>
    </source>
</evidence>
<evidence type="ECO:0000256" key="6">
    <source>
        <dbReference type="ARBA" id="ARBA00022801"/>
    </source>
</evidence>
<dbReference type="SUPFAM" id="SSF56300">
    <property type="entry name" value="Metallo-dependent phosphatases"/>
    <property type="match status" value="1"/>
</dbReference>
<dbReference type="STRING" id="10195.A0A3M7S099"/>
<dbReference type="PIRSF" id="PIRSF033096">
    <property type="entry name" value="PPPtase_5"/>
    <property type="match status" value="1"/>
</dbReference>
<dbReference type="CDD" id="cd07417">
    <property type="entry name" value="MPP_PP5_C"/>
    <property type="match status" value="1"/>
</dbReference>
<dbReference type="Gene3D" id="3.60.21.10">
    <property type="match status" value="1"/>
</dbReference>
<dbReference type="PANTHER" id="PTHR45668">
    <property type="entry name" value="SERINE/THREONINE-PROTEIN PHOSPHATASE 5-RELATED"/>
    <property type="match status" value="1"/>
</dbReference>
<dbReference type="InterPro" id="IPR006186">
    <property type="entry name" value="Ser/Thr-sp_prot-phosphatase"/>
</dbReference>
<sequence>MNNSNENDTVTSMLSKSSLENKSFDTLKAEFYKDQGNQYFKDLKYSKAIESYTLAIENNPNESSYYGNRSFAYLKSEFYGYALSDADKSIELDPKYVKGYYRRASANLALGKFKLALKDYEFVVKTRPNDKDALQKLKECEKICKKIAFQRAIAIDDSLLNKSAWDQIDIEALRISNTEADYTGPKFDSNKITIEFVMELMEHYKQQKVLHKKYAYEILFQIHETLKKTPTLVEIDVASNKKFTICGDIHGQFYDLLNIFKINGIPGEQNGYLFNGDFVDRGSFSVEVIFTLFGLKLVYPDCFFLARGNHESLNMNQMYGFEGEVKSKYSPQMFNIFTEIFNLLPLCHLINSKVLVMHGGLFSKDDVTLQDIRSVNRNRQPPEEGLMCDLMWSDPQYTDGRSSSKRGVGIQFGPDITKKFLEKNSLDYIIRSHEVKQEGYEIMHDGKCITVFSAPNYCDTMGNKGAFINIKGDDLTPKFISYEAVDHPKIKPMAYANSFSLFGLS</sequence>
<feature type="active site" description="Proton donor/acceptor" evidence="9">
    <location>
        <position position="310"/>
    </location>
</feature>
<dbReference type="Proteomes" id="UP000276133">
    <property type="component" value="Unassembled WGS sequence"/>
</dbReference>
<organism evidence="12 13">
    <name type="scientific">Brachionus plicatilis</name>
    <name type="common">Marine rotifer</name>
    <name type="synonym">Brachionus muelleri</name>
    <dbReference type="NCBI Taxonomy" id="10195"/>
    <lineage>
        <taxon>Eukaryota</taxon>
        <taxon>Metazoa</taxon>
        <taxon>Spiralia</taxon>
        <taxon>Gnathifera</taxon>
        <taxon>Rotifera</taxon>
        <taxon>Eurotatoria</taxon>
        <taxon>Monogononta</taxon>
        <taxon>Pseudotrocha</taxon>
        <taxon>Ploima</taxon>
        <taxon>Brachionidae</taxon>
        <taxon>Brachionus</taxon>
    </lineage>
</organism>
<evidence type="ECO:0000256" key="4">
    <source>
        <dbReference type="ARBA" id="ARBA00022723"/>
    </source>
</evidence>
<dbReference type="OrthoDB" id="445564at2759"/>
<feature type="repeat" description="TPR" evidence="10">
    <location>
        <begin position="29"/>
        <end position="62"/>
    </location>
</feature>
<proteinExistence type="inferred from homology"/>
<dbReference type="SUPFAM" id="SSF48452">
    <property type="entry name" value="TPR-like"/>
    <property type="match status" value="1"/>
</dbReference>
<keyword evidence="5" id="KW-0677">Repeat</keyword>
<evidence type="ECO:0000313" key="12">
    <source>
        <dbReference type="EMBL" id="RNA29186.1"/>
    </source>
</evidence>
<dbReference type="PRINTS" id="PR00114">
    <property type="entry name" value="STPHPHTASE"/>
</dbReference>